<evidence type="ECO:0000313" key="4">
    <source>
        <dbReference type="Proteomes" id="UP000565572"/>
    </source>
</evidence>
<evidence type="ECO:0000313" key="3">
    <source>
        <dbReference type="EMBL" id="MBB3325807.1"/>
    </source>
</evidence>
<evidence type="ECO:0000259" key="2">
    <source>
        <dbReference type="Pfam" id="PF14339"/>
    </source>
</evidence>
<keyword evidence="1" id="KW-0732">Signal</keyword>
<feature type="signal peptide" evidence="1">
    <location>
        <begin position="1"/>
        <end position="26"/>
    </location>
</feature>
<comment type="caution">
    <text evidence="3">The sequence shown here is derived from an EMBL/GenBank/DDBJ whole genome shotgun (WGS) entry which is preliminary data.</text>
</comment>
<organism evidence="3 4">
    <name type="scientific">Microlunatus antarcticus</name>
    <dbReference type="NCBI Taxonomy" id="53388"/>
    <lineage>
        <taxon>Bacteria</taxon>
        <taxon>Bacillati</taxon>
        <taxon>Actinomycetota</taxon>
        <taxon>Actinomycetes</taxon>
        <taxon>Propionibacteriales</taxon>
        <taxon>Propionibacteriaceae</taxon>
        <taxon>Microlunatus</taxon>
    </lineage>
</organism>
<dbReference type="Proteomes" id="UP000565572">
    <property type="component" value="Unassembled WGS sequence"/>
</dbReference>
<proteinExistence type="predicted"/>
<reference evidence="3 4" key="1">
    <citation type="submission" date="2020-08" db="EMBL/GenBank/DDBJ databases">
        <title>Sequencing the genomes of 1000 actinobacteria strains.</title>
        <authorList>
            <person name="Klenk H.-P."/>
        </authorList>
    </citation>
    <scope>NUCLEOTIDE SEQUENCE [LARGE SCALE GENOMIC DNA]</scope>
    <source>
        <strain evidence="3 4">DSM 11053</strain>
    </source>
</reference>
<dbReference type="RefSeq" id="WP_183336853.1">
    <property type="nucleotide sequence ID" value="NZ_JACHZG010000001.1"/>
</dbReference>
<dbReference type="EMBL" id="JACHZG010000001">
    <property type="protein sequence ID" value="MBB3325807.1"/>
    <property type="molecule type" value="Genomic_DNA"/>
</dbReference>
<dbReference type="AlphaFoldDB" id="A0A7W5P5Y5"/>
<keyword evidence="4" id="KW-1185">Reference proteome</keyword>
<gene>
    <name evidence="3" type="ORF">FHX39_000751</name>
</gene>
<sequence length="278" mass="27947">MKLRRVTIAIAAVAVAGLAVPATAMAASAEDATGLAGDRLVRFDTDKPTKAKRTKAITGLTGDASLVGIDRRVQNGKLYGVGNAGGLYTLSTSSAKATKVGQLSVALDGTSFGVDFNPAANALRVVSDTGQNLRQPFGEGDGPTVPTVTDGALTYVLPTGNVPGTGVAGAAYTNNDLAAATGTTLFVLDTNLDQIAVQSPANAGSLAATGKLGVDAGAGVGFDIFSDIKSGRTNSVEGYATVTVKGKSSFYTVDLLTGDIDKVGSLPYAVTDLAVDLD</sequence>
<feature type="domain" description="DUF4394" evidence="2">
    <location>
        <begin position="39"/>
        <end position="274"/>
    </location>
</feature>
<name>A0A7W5P5Y5_9ACTN</name>
<protein>
    <recommendedName>
        <fullName evidence="2">DUF4394 domain-containing protein</fullName>
    </recommendedName>
</protein>
<dbReference type="Pfam" id="PF14339">
    <property type="entry name" value="DUF4394"/>
    <property type="match status" value="1"/>
</dbReference>
<dbReference type="InterPro" id="IPR025507">
    <property type="entry name" value="DUF4394"/>
</dbReference>
<feature type="chain" id="PRO_5031447782" description="DUF4394 domain-containing protein" evidence="1">
    <location>
        <begin position="27"/>
        <end position="278"/>
    </location>
</feature>
<evidence type="ECO:0000256" key="1">
    <source>
        <dbReference type="SAM" id="SignalP"/>
    </source>
</evidence>
<accession>A0A7W5P5Y5</accession>